<evidence type="ECO:0000256" key="3">
    <source>
        <dbReference type="ARBA" id="ARBA00023163"/>
    </source>
</evidence>
<dbReference type="GO" id="GO:0003677">
    <property type="term" value="F:DNA binding"/>
    <property type="evidence" value="ECO:0007669"/>
    <property type="project" value="UniProtKB-KW"/>
</dbReference>
<evidence type="ECO:0000256" key="1">
    <source>
        <dbReference type="ARBA" id="ARBA00023015"/>
    </source>
</evidence>
<name>A0A157LJ58_9BORD</name>
<keyword evidence="1" id="KW-0805">Transcription regulation</keyword>
<dbReference type="PANTHER" id="PTHR43537">
    <property type="entry name" value="TRANSCRIPTIONAL REGULATOR, GNTR FAMILY"/>
    <property type="match status" value="1"/>
</dbReference>
<dbReference type="InterPro" id="IPR011711">
    <property type="entry name" value="GntR_C"/>
</dbReference>
<keyword evidence="2" id="KW-0238">DNA-binding</keyword>
<dbReference type="InterPro" id="IPR036390">
    <property type="entry name" value="WH_DNA-bd_sf"/>
</dbReference>
<dbReference type="Proteomes" id="UP000077037">
    <property type="component" value="Unassembled WGS sequence"/>
</dbReference>
<accession>A0A157LJ58</accession>
<dbReference type="PANTHER" id="PTHR43537:SF47">
    <property type="entry name" value="REGULATORY PROTEIN GNTR HTH"/>
    <property type="match status" value="1"/>
</dbReference>
<dbReference type="SUPFAM" id="SSF48008">
    <property type="entry name" value="GntR ligand-binding domain-like"/>
    <property type="match status" value="1"/>
</dbReference>
<gene>
    <name evidence="5" type="primary">pdhR</name>
    <name evidence="5" type="ORF">SAMEA1982600_00758</name>
</gene>
<protein>
    <submittedName>
        <fullName evidence="5">GntR family transcriptional regulator</fullName>
    </submittedName>
</protein>
<reference evidence="5 6" key="1">
    <citation type="submission" date="2016-03" db="EMBL/GenBank/DDBJ databases">
        <authorList>
            <consortium name="Pathogen Informatics"/>
        </authorList>
    </citation>
    <scope>NUCLEOTIDE SEQUENCE [LARGE SCALE GENOMIC DNA]</scope>
    <source>
        <strain evidence="5 6">NCTC13364</strain>
    </source>
</reference>
<feature type="domain" description="HTH gntR-type" evidence="4">
    <location>
        <begin position="10"/>
        <end position="78"/>
    </location>
</feature>
<dbReference type="CDD" id="cd07377">
    <property type="entry name" value="WHTH_GntR"/>
    <property type="match status" value="1"/>
</dbReference>
<sequence>MPTLPPIERRSLVDATIAAIREQIGSRQWPVGERIPPEADLAGQFGVGRNTVREAVRVLSHSHMLEVRQGDGTYVRSAVDPAETLRGLSRASLLDHLEMQRMLETEAARFAARRATAQDIERLRAALAQRGEYRQAEDTPADALEAFLDRDAALHLAVADAAHNDALQALYHHFSAAVRSHNCAIMAVGDLPEPDLAAHACLVEAIAAHTPERAAACAHALLTPLIDLLRPGEAAEH</sequence>
<dbReference type="InterPro" id="IPR000524">
    <property type="entry name" value="Tscrpt_reg_HTH_GntR"/>
</dbReference>
<dbReference type="Pfam" id="PF07729">
    <property type="entry name" value="FCD"/>
    <property type="match status" value="1"/>
</dbReference>
<organism evidence="5 6">
    <name type="scientific">Bordetella ansorpii</name>
    <dbReference type="NCBI Taxonomy" id="288768"/>
    <lineage>
        <taxon>Bacteria</taxon>
        <taxon>Pseudomonadati</taxon>
        <taxon>Pseudomonadota</taxon>
        <taxon>Betaproteobacteria</taxon>
        <taxon>Burkholderiales</taxon>
        <taxon>Alcaligenaceae</taxon>
        <taxon>Bordetella</taxon>
    </lineage>
</organism>
<dbReference type="SMART" id="SM00345">
    <property type="entry name" value="HTH_GNTR"/>
    <property type="match status" value="1"/>
</dbReference>
<dbReference type="PROSITE" id="PS50949">
    <property type="entry name" value="HTH_GNTR"/>
    <property type="match status" value="1"/>
</dbReference>
<evidence type="ECO:0000256" key="2">
    <source>
        <dbReference type="ARBA" id="ARBA00023125"/>
    </source>
</evidence>
<keyword evidence="3" id="KW-0804">Transcription</keyword>
<dbReference type="OrthoDB" id="5296437at2"/>
<evidence type="ECO:0000259" key="4">
    <source>
        <dbReference type="PROSITE" id="PS50949"/>
    </source>
</evidence>
<dbReference type="InterPro" id="IPR008920">
    <property type="entry name" value="TF_FadR/GntR_C"/>
</dbReference>
<dbReference type="SUPFAM" id="SSF46785">
    <property type="entry name" value="Winged helix' DNA-binding domain"/>
    <property type="match status" value="1"/>
</dbReference>
<dbReference type="InterPro" id="IPR036388">
    <property type="entry name" value="WH-like_DNA-bd_sf"/>
</dbReference>
<evidence type="ECO:0000313" key="5">
    <source>
        <dbReference type="EMBL" id="SAH96319.1"/>
    </source>
</evidence>
<dbReference type="Gene3D" id="1.10.10.10">
    <property type="entry name" value="Winged helix-like DNA-binding domain superfamily/Winged helix DNA-binding domain"/>
    <property type="match status" value="1"/>
</dbReference>
<proteinExistence type="predicted"/>
<evidence type="ECO:0000313" key="6">
    <source>
        <dbReference type="Proteomes" id="UP000077037"/>
    </source>
</evidence>
<dbReference type="PRINTS" id="PR00035">
    <property type="entry name" value="HTHGNTR"/>
</dbReference>
<dbReference type="GO" id="GO:0003700">
    <property type="term" value="F:DNA-binding transcription factor activity"/>
    <property type="evidence" value="ECO:0007669"/>
    <property type="project" value="InterPro"/>
</dbReference>
<dbReference type="AlphaFoldDB" id="A0A157LJ58"/>
<dbReference type="SMART" id="SM00895">
    <property type="entry name" value="FCD"/>
    <property type="match status" value="1"/>
</dbReference>
<dbReference type="RefSeq" id="WP_066408306.1">
    <property type="nucleotide sequence ID" value="NZ_FKBS01000007.1"/>
</dbReference>
<dbReference type="Pfam" id="PF00392">
    <property type="entry name" value="GntR"/>
    <property type="match status" value="1"/>
</dbReference>
<dbReference type="Gene3D" id="1.20.120.530">
    <property type="entry name" value="GntR ligand-binding domain-like"/>
    <property type="match status" value="1"/>
</dbReference>
<dbReference type="EMBL" id="FKBS01000007">
    <property type="protein sequence ID" value="SAH96319.1"/>
    <property type="molecule type" value="Genomic_DNA"/>
</dbReference>